<keyword evidence="1" id="KW-0418">Kinase</keyword>
<accession>A0ABP9IQ53</accession>
<keyword evidence="3" id="KW-0547">Nucleotide-binding</keyword>
<dbReference type="InterPro" id="IPR050267">
    <property type="entry name" value="Anti-sigma-factor_SerPK"/>
</dbReference>
<keyword evidence="1" id="KW-0723">Serine/threonine-protein kinase</keyword>
<keyword evidence="4" id="KW-1185">Reference proteome</keyword>
<keyword evidence="3" id="KW-0067">ATP-binding</keyword>
<dbReference type="PANTHER" id="PTHR35526">
    <property type="entry name" value="ANTI-SIGMA-F FACTOR RSBW-RELATED"/>
    <property type="match status" value="1"/>
</dbReference>
<dbReference type="RefSeq" id="WP_345645765.1">
    <property type="nucleotide sequence ID" value="NZ_BAABKB010000004.1"/>
</dbReference>
<feature type="domain" description="Histidine kinase/HSP90-like ATPase" evidence="2">
    <location>
        <begin position="34"/>
        <end position="142"/>
    </location>
</feature>
<dbReference type="Pfam" id="PF13581">
    <property type="entry name" value="HATPase_c_2"/>
    <property type="match status" value="1"/>
</dbReference>
<dbReference type="SUPFAM" id="SSF55874">
    <property type="entry name" value="ATPase domain of HSP90 chaperone/DNA topoisomerase II/histidine kinase"/>
    <property type="match status" value="1"/>
</dbReference>
<evidence type="ECO:0000256" key="1">
    <source>
        <dbReference type="ARBA" id="ARBA00022527"/>
    </source>
</evidence>
<dbReference type="InterPro" id="IPR036890">
    <property type="entry name" value="HATPase_C_sf"/>
</dbReference>
<dbReference type="PANTHER" id="PTHR35526:SF3">
    <property type="entry name" value="ANTI-SIGMA-F FACTOR RSBW"/>
    <property type="match status" value="1"/>
</dbReference>
<comment type="caution">
    <text evidence="3">The sequence shown here is derived from an EMBL/GenBank/DDBJ whole genome shotgun (WGS) entry which is preliminary data.</text>
</comment>
<dbReference type="InterPro" id="IPR003594">
    <property type="entry name" value="HATPase_dom"/>
</dbReference>
<gene>
    <name evidence="3" type="ORF">GCM10023335_23210</name>
</gene>
<dbReference type="CDD" id="cd16936">
    <property type="entry name" value="HATPase_RsbW-like"/>
    <property type="match status" value="1"/>
</dbReference>
<protein>
    <submittedName>
        <fullName evidence="3">ATP-binding protein</fullName>
    </submittedName>
</protein>
<name>A0ABP9IQ53_9ACTN</name>
<reference evidence="4" key="1">
    <citation type="journal article" date="2019" name="Int. J. Syst. Evol. Microbiol.">
        <title>The Global Catalogue of Microorganisms (GCM) 10K type strain sequencing project: providing services to taxonomists for standard genome sequencing and annotation.</title>
        <authorList>
            <consortium name="The Broad Institute Genomics Platform"/>
            <consortium name="The Broad Institute Genome Sequencing Center for Infectious Disease"/>
            <person name="Wu L."/>
            <person name="Ma J."/>
        </authorList>
    </citation>
    <scope>NUCLEOTIDE SEQUENCE [LARGE SCALE GENOMIC DNA]</scope>
    <source>
        <strain evidence="4">JCM 18409</strain>
    </source>
</reference>
<dbReference type="Proteomes" id="UP001501759">
    <property type="component" value="Unassembled WGS sequence"/>
</dbReference>
<dbReference type="Gene3D" id="3.30.565.10">
    <property type="entry name" value="Histidine kinase-like ATPase, C-terminal domain"/>
    <property type="match status" value="1"/>
</dbReference>
<keyword evidence="1" id="KW-0808">Transferase</keyword>
<dbReference type="GO" id="GO:0005524">
    <property type="term" value="F:ATP binding"/>
    <property type="evidence" value="ECO:0007669"/>
    <property type="project" value="UniProtKB-KW"/>
</dbReference>
<evidence type="ECO:0000313" key="3">
    <source>
        <dbReference type="EMBL" id="GAA5005970.1"/>
    </source>
</evidence>
<dbReference type="EMBL" id="BAABKB010000004">
    <property type="protein sequence ID" value="GAA5005970.1"/>
    <property type="molecule type" value="Genomic_DNA"/>
</dbReference>
<proteinExistence type="predicted"/>
<evidence type="ECO:0000259" key="2">
    <source>
        <dbReference type="Pfam" id="PF13581"/>
    </source>
</evidence>
<organism evidence="3 4">
    <name type="scientific">Streptomyces siamensis</name>
    <dbReference type="NCBI Taxonomy" id="1274986"/>
    <lineage>
        <taxon>Bacteria</taxon>
        <taxon>Bacillati</taxon>
        <taxon>Actinomycetota</taxon>
        <taxon>Actinomycetes</taxon>
        <taxon>Kitasatosporales</taxon>
        <taxon>Streptomycetaceae</taxon>
        <taxon>Streptomyces</taxon>
    </lineage>
</organism>
<evidence type="ECO:0000313" key="4">
    <source>
        <dbReference type="Proteomes" id="UP001501759"/>
    </source>
</evidence>
<sequence length="148" mass="15536">MNHINGLPAPHENLVPLLASGRAITSAAAARDHVRSLLRDHWSPPQGGVGPDAVTDLLLVVSELVTNAIRHGGGLAGFTATVTDGGILLDVRDNSDVVPTPAHGTGEFPQRHQVSGYGWPLIIQLSRDITIEPGPRGGKTVRVFVPLA</sequence>